<feature type="compositionally biased region" description="Basic and acidic residues" evidence="8">
    <location>
        <begin position="604"/>
        <end position="620"/>
    </location>
</feature>
<evidence type="ECO:0000256" key="2">
    <source>
        <dbReference type="ARBA" id="ARBA00022763"/>
    </source>
</evidence>
<feature type="domain" description="XLF-like N-terminal" evidence="9">
    <location>
        <begin position="55"/>
        <end position="173"/>
    </location>
</feature>
<dbReference type="Gene3D" id="2.170.210.10">
    <property type="entry name" value="DNA double-strand break repair and VJ recombination XRCC4, N-terminal"/>
    <property type="match status" value="1"/>
</dbReference>
<feature type="compositionally biased region" description="Low complexity" evidence="8">
    <location>
        <begin position="507"/>
        <end position="517"/>
    </location>
</feature>
<evidence type="ECO:0000256" key="5">
    <source>
        <dbReference type="ARBA" id="ARBA00023242"/>
    </source>
</evidence>
<evidence type="ECO:0000259" key="10">
    <source>
        <dbReference type="Pfam" id="PF21928"/>
    </source>
</evidence>
<comment type="caution">
    <text evidence="11">The sequence shown here is derived from an EMBL/GenBank/DDBJ whole genome shotgun (WGS) entry which is preliminary data.</text>
</comment>
<dbReference type="GO" id="GO:0006303">
    <property type="term" value="P:double-strand break repair via nonhomologous end joining"/>
    <property type="evidence" value="ECO:0007669"/>
    <property type="project" value="TreeGrafter"/>
</dbReference>
<dbReference type="InterPro" id="IPR038051">
    <property type="entry name" value="XRCC4-like_N_sf"/>
</dbReference>
<evidence type="ECO:0000256" key="7">
    <source>
        <dbReference type="ARBA" id="ARBA00044529"/>
    </source>
</evidence>
<evidence type="ECO:0000256" key="8">
    <source>
        <dbReference type="SAM" id="MobiDB-lite"/>
    </source>
</evidence>
<dbReference type="InterPro" id="IPR052287">
    <property type="entry name" value="NHEJ_factor"/>
</dbReference>
<feature type="compositionally biased region" description="Acidic residues" evidence="8">
    <location>
        <begin position="591"/>
        <end position="603"/>
    </location>
</feature>
<keyword evidence="3" id="KW-0238">DNA-binding</keyword>
<feature type="compositionally biased region" description="Acidic residues" evidence="8">
    <location>
        <begin position="375"/>
        <end position="389"/>
    </location>
</feature>
<comment type="subcellular location">
    <subcellularLocation>
        <location evidence="1">Nucleus</location>
    </subcellularLocation>
</comment>
<evidence type="ECO:0000313" key="12">
    <source>
        <dbReference type="Proteomes" id="UP001143548"/>
    </source>
</evidence>
<evidence type="ECO:0000256" key="1">
    <source>
        <dbReference type="ARBA" id="ARBA00004123"/>
    </source>
</evidence>
<dbReference type="InterPro" id="IPR053829">
    <property type="entry name" value="XLF-like_CC"/>
</dbReference>
<feature type="domain" description="XLF-like coiled-coil region" evidence="10">
    <location>
        <begin position="181"/>
        <end position="228"/>
    </location>
</feature>
<accession>A0A9W5Z3H2</accession>
<feature type="compositionally biased region" description="Low complexity" evidence="8">
    <location>
        <begin position="567"/>
        <end position="590"/>
    </location>
</feature>
<protein>
    <recommendedName>
        <fullName evidence="7">Non-homologous end-joining factor 1</fullName>
    </recommendedName>
</protein>
<keyword evidence="5" id="KW-0539">Nucleus</keyword>
<keyword evidence="2" id="KW-0227">DNA damage</keyword>
<reference evidence="11" key="1">
    <citation type="submission" date="2022-07" db="EMBL/GenBank/DDBJ databases">
        <title>Taxonomy of Aspergillus series Nigri: significant species reduction supported by multi-species coalescent approaches.</title>
        <authorList>
            <person name="Bian C."/>
            <person name="Kusuya Y."/>
            <person name="Sklenar F."/>
            <person name="D'hooge E."/>
            <person name="Yaguchi T."/>
            <person name="Takahashi H."/>
            <person name="Hubka V."/>
        </authorList>
    </citation>
    <scope>NUCLEOTIDE SEQUENCE</scope>
    <source>
        <strain evidence="11">CBS 733.88</strain>
    </source>
</reference>
<name>A0A9W5Z3H2_9EURO</name>
<organism evidence="11 12">
    <name type="scientific">Aspergillus brasiliensis</name>
    <dbReference type="NCBI Taxonomy" id="319629"/>
    <lineage>
        <taxon>Eukaryota</taxon>
        <taxon>Fungi</taxon>
        <taxon>Dikarya</taxon>
        <taxon>Ascomycota</taxon>
        <taxon>Pezizomycotina</taxon>
        <taxon>Eurotiomycetes</taxon>
        <taxon>Eurotiomycetidae</taxon>
        <taxon>Eurotiales</taxon>
        <taxon>Aspergillaceae</taxon>
        <taxon>Aspergillus</taxon>
        <taxon>Aspergillus subgen. Circumdati</taxon>
    </lineage>
</organism>
<dbReference type="EMBL" id="BROQ01000238">
    <property type="protein sequence ID" value="GKZ27594.1"/>
    <property type="molecule type" value="Genomic_DNA"/>
</dbReference>
<sequence>MGGIATGKVALTATCPERLHVIHRGSLEELPTPFHLSTLEPPIKTSASDTRQMSKWQKLHISNSAPAPLLLYRYTLFRDGYELYLTDLTYIWSERPNRQHILRRAVEDDATIDPSQDIDQFNILLEKLQEALDHEPGTSTVLRRGRENDTLHLTTSTSLPAPLEPLKWNFYLSREKQRFSTTQLLIPLIKAEACWELRQRDLIEHVKRKDWLLSKLFDKLEAVGLDLSTIFPGIPGLRASHKGSTQSQAAKYISGARPFDEDSWLDENNAITSETGFASTILEETEDSTLDDNLLFLEDLSAPSEGWWRKMSTANNNTEAVDARTPEDSTNMDTTDGALETEDDDDDGDDDEFERQETPPRLRPQPIHRTPSSGPDEETATESEDDLDDGIGGPSTAKYPASRSSSPVKARRGLGAIGGNRKQPPQPESPQTSPASANVDAAIPSRKGPVPQADSDQTASETDDEDNHPSPSPSPSPSNRQTKPRGLGMIGGKKKAKQASPSPSPKPESSSKPQTKPRGLGVIGGKGKAKQASPPSSPPPEAESSSKPQAKPHGLGVIGGRKREKQATSSPAATATQSSAPPSPGPALDEQPAEPEKEETEEEKADRKREELKRQLEAKSKVPVKKKRKF</sequence>
<feature type="compositionally biased region" description="Acidic residues" evidence="8">
    <location>
        <begin position="339"/>
        <end position="354"/>
    </location>
</feature>
<keyword evidence="4" id="KW-0234">DNA repair</keyword>
<dbReference type="Pfam" id="PF21928">
    <property type="entry name" value="XLF_CC"/>
    <property type="match status" value="1"/>
</dbReference>
<evidence type="ECO:0000259" key="9">
    <source>
        <dbReference type="Pfam" id="PF09302"/>
    </source>
</evidence>
<gene>
    <name evidence="11" type="ORF">AbraCBS73388_005016</name>
</gene>
<evidence type="ECO:0000313" key="11">
    <source>
        <dbReference type="EMBL" id="GKZ27594.1"/>
    </source>
</evidence>
<dbReference type="CDD" id="cd22285">
    <property type="entry name" value="HD_XLF_N"/>
    <property type="match status" value="1"/>
</dbReference>
<evidence type="ECO:0000256" key="4">
    <source>
        <dbReference type="ARBA" id="ARBA00023204"/>
    </source>
</evidence>
<feature type="region of interest" description="Disordered" evidence="8">
    <location>
        <begin position="318"/>
        <end position="630"/>
    </location>
</feature>
<dbReference type="AlphaFoldDB" id="A0A9W5Z3H2"/>
<dbReference type="PANTHER" id="PTHR32235">
    <property type="entry name" value="NON-HOMOLOGOUS END-JOINING FACTOR 1"/>
    <property type="match status" value="1"/>
</dbReference>
<dbReference type="Proteomes" id="UP001143548">
    <property type="component" value="Unassembled WGS sequence"/>
</dbReference>
<evidence type="ECO:0000256" key="3">
    <source>
        <dbReference type="ARBA" id="ARBA00023125"/>
    </source>
</evidence>
<dbReference type="PANTHER" id="PTHR32235:SF1">
    <property type="entry name" value="NON-HOMOLOGOUS END-JOINING FACTOR 1"/>
    <property type="match status" value="1"/>
</dbReference>
<dbReference type="GO" id="GO:0045027">
    <property type="term" value="F:DNA end binding"/>
    <property type="evidence" value="ECO:0007669"/>
    <property type="project" value="TreeGrafter"/>
</dbReference>
<comment type="similarity">
    <text evidence="6">Belongs to the XRCC4-XLF family. XLF subfamily.</text>
</comment>
<dbReference type="InterPro" id="IPR015381">
    <property type="entry name" value="XLF-like_N"/>
</dbReference>
<proteinExistence type="inferred from homology"/>
<evidence type="ECO:0000256" key="6">
    <source>
        <dbReference type="ARBA" id="ARBA00025747"/>
    </source>
</evidence>
<dbReference type="Pfam" id="PF09302">
    <property type="entry name" value="XLF"/>
    <property type="match status" value="1"/>
</dbReference>
<dbReference type="GO" id="GO:0032807">
    <property type="term" value="C:DNA ligase IV complex"/>
    <property type="evidence" value="ECO:0007669"/>
    <property type="project" value="TreeGrafter"/>
</dbReference>